<organism evidence="4 5">
    <name type="scientific">Heliocybe sulcata</name>
    <dbReference type="NCBI Taxonomy" id="5364"/>
    <lineage>
        <taxon>Eukaryota</taxon>
        <taxon>Fungi</taxon>
        <taxon>Dikarya</taxon>
        <taxon>Basidiomycota</taxon>
        <taxon>Agaricomycotina</taxon>
        <taxon>Agaricomycetes</taxon>
        <taxon>Gloeophyllales</taxon>
        <taxon>Gloeophyllaceae</taxon>
        <taxon>Heliocybe</taxon>
    </lineage>
</organism>
<feature type="region of interest" description="Disordered" evidence="2">
    <location>
        <begin position="228"/>
        <end position="324"/>
    </location>
</feature>
<dbReference type="Gene3D" id="3.30.160.60">
    <property type="entry name" value="Classic Zinc Finger"/>
    <property type="match status" value="1"/>
</dbReference>
<dbReference type="Proteomes" id="UP000305948">
    <property type="component" value="Unassembled WGS sequence"/>
</dbReference>
<feature type="compositionally biased region" description="Low complexity" evidence="2">
    <location>
        <begin position="235"/>
        <end position="252"/>
    </location>
</feature>
<proteinExistence type="predicted"/>
<dbReference type="OrthoDB" id="8922241at2759"/>
<keyword evidence="1" id="KW-0862">Zinc</keyword>
<evidence type="ECO:0000256" key="1">
    <source>
        <dbReference type="PROSITE-ProRule" id="PRU00042"/>
    </source>
</evidence>
<dbReference type="STRING" id="5364.A0A5C3NBP1"/>
<feature type="compositionally biased region" description="Low complexity" evidence="2">
    <location>
        <begin position="262"/>
        <end position="282"/>
    </location>
</feature>
<dbReference type="AlphaFoldDB" id="A0A5C3NBP1"/>
<keyword evidence="1" id="KW-0479">Metal-binding</keyword>
<keyword evidence="5" id="KW-1185">Reference proteome</keyword>
<dbReference type="Pfam" id="PF00096">
    <property type="entry name" value="zf-C2H2"/>
    <property type="match status" value="1"/>
</dbReference>
<accession>A0A5C3NBP1</accession>
<evidence type="ECO:0000259" key="3">
    <source>
        <dbReference type="PROSITE" id="PS50157"/>
    </source>
</evidence>
<dbReference type="GO" id="GO:0008270">
    <property type="term" value="F:zinc ion binding"/>
    <property type="evidence" value="ECO:0007669"/>
    <property type="project" value="UniProtKB-KW"/>
</dbReference>
<name>A0A5C3NBP1_9AGAM</name>
<gene>
    <name evidence="4" type="ORF">OE88DRAFT_956005</name>
</gene>
<feature type="region of interest" description="Disordered" evidence="2">
    <location>
        <begin position="1"/>
        <end position="24"/>
    </location>
</feature>
<protein>
    <recommendedName>
        <fullName evidence="3">C2H2-type domain-containing protein</fullName>
    </recommendedName>
</protein>
<keyword evidence="1" id="KW-0863">Zinc-finger</keyword>
<dbReference type="PROSITE" id="PS50157">
    <property type="entry name" value="ZINC_FINGER_C2H2_2"/>
    <property type="match status" value="1"/>
</dbReference>
<feature type="domain" description="C2H2-type" evidence="3">
    <location>
        <begin position="389"/>
        <end position="417"/>
    </location>
</feature>
<reference evidence="4 5" key="1">
    <citation type="journal article" date="2019" name="Nat. Ecol. Evol.">
        <title>Megaphylogeny resolves global patterns of mushroom evolution.</title>
        <authorList>
            <person name="Varga T."/>
            <person name="Krizsan K."/>
            <person name="Foldi C."/>
            <person name="Dima B."/>
            <person name="Sanchez-Garcia M."/>
            <person name="Sanchez-Ramirez S."/>
            <person name="Szollosi G.J."/>
            <person name="Szarkandi J.G."/>
            <person name="Papp V."/>
            <person name="Albert L."/>
            <person name="Andreopoulos W."/>
            <person name="Angelini C."/>
            <person name="Antonin V."/>
            <person name="Barry K.W."/>
            <person name="Bougher N.L."/>
            <person name="Buchanan P."/>
            <person name="Buyck B."/>
            <person name="Bense V."/>
            <person name="Catcheside P."/>
            <person name="Chovatia M."/>
            <person name="Cooper J."/>
            <person name="Damon W."/>
            <person name="Desjardin D."/>
            <person name="Finy P."/>
            <person name="Geml J."/>
            <person name="Haridas S."/>
            <person name="Hughes K."/>
            <person name="Justo A."/>
            <person name="Karasinski D."/>
            <person name="Kautmanova I."/>
            <person name="Kiss B."/>
            <person name="Kocsube S."/>
            <person name="Kotiranta H."/>
            <person name="LaButti K.M."/>
            <person name="Lechner B.E."/>
            <person name="Liimatainen K."/>
            <person name="Lipzen A."/>
            <person name="Lukacs Z."/>
            <person name="Mihaltcheva S."/>
            <person name="Morgado L.N."/>
            <person name="Niskanen T."/>
            <person name="Noordeloos M.E."/>
            <person name="Ohm R.A."/>
            <person name="Ortiz-Santana B."/>
            <person name="Ovrebo C."/>
            <person name="Racz N."/>
            <person name="Riley R."/>
            <person name="Savchenko A."/>
            <person name="Shiryaev A."/>
            <person name="Soop K."/>
            <person name="Spirin V."/>
            <person name="Szebenyi C."/>
            <person name="Tomsovsky M."/>
            <person name="Tulloss R.E."/>
            <person name="Uehling J."/>
            <person name="Grigoriev I.V."/>
            <person name="Vagvolgyi C."/>
            <person name="Papp T."/>
            <person name="Martin F.M."/>
            <person name="Miettinen O."/>
            <person name="Hibbett D.S."/>
            <person name="Nagy L.G."/>
        </authorList>
    </citation>
    <scope>NUCLEOTIDE SEQUENCE [LARGE SCALE GENOMIC DNA]</scope>
    <source>
        <strain evidence="4 5">OMC1185</strain>
    </source>
</reference>
<evidence type="ECO:0000313" key="4">
    <source>
        <dbReference type="EMBL" id="TFK54763.1"/>
    </source>
</evidence>
<dbReference type="InterPro" id="IPR013087">
    <property type="entry name" value="Znf_C2H2_type"/>
</dbReference>
<evidence type="ECO:0000313" key="5">
    <source>
        <dbReference type="Proteomes" id="UP000305948"/>
    </source>
</evidence>
<feature type="compositionally biased region" description="Polar residues" evidence="2">
    <location>
        <begin position="10"/>
        <end position="20"/>
    </location>
</feature>
<sequence>MNMNAAFASSPDTNGSSRSFRSPMAYRSSPVGHQTFQDLVAAPYNVDCQSSSTYTAELFGQLGHANHSTHYGPVSQPICGVGTEGQDAAYREMIEGPTQSSLYQGDVATTSATENWWPPSEYGFQVATAGNAVDNPAHECSHGLSTALAHSSYAPSLAPHNLADHRIQGRSQYAPQTSTCQPGCSPRHIHPVRTHTSRLSGDAYIQEYPRHQSQTTVQGASFHTEFQASAPATQSISIRKSSLLPRRSSTLPNYMDPPSPPVSDYSDSSVSSSGAHSSGGWVRMSSTPGSPGMRAPWDRSVHSQRTSPAARTESRKSIRPSKQQEMAKLYPCAYVNPFTNQMDCPETFTRASDARRHIATSHAQVEESWVNAGLLSPSRALALQRSTRVTCERCGKTFSRLDALFRHKEGIGKNGKYCNPERAGVHWHHTVM</sequence>
<evidence type="ECO:0000256" key="2">
    <source>
        <dbReference type="SAM" id="MobiDB-lite"/>
    </source>
</evidence>
<dbReference type="EMBL" id="ML213505">
    <property type="protein sequence ID" value="TFK54763.1"/>
    <property type="molecule type" value="Genomic_DNA"/>
</dbReference>